<sequence>MLGLLVGLIAFWNKDVPMFDRDLSIGVVAILCCLVATAASYGWSLHALWQSRGRTPARGAGSVFRRVLAAIGLLLTHLAITLFATLGVFTLLAMSFRGLTLPLPHSAALVGVAAMLAGYASSLSGADGSTMHLATLLTMLMVGGVFTAMLTAPDPDWWIHHFSYLGGGGTSGLTFNGTLIVAGLVLITLADRLTNDLSRAPATAGGRTTIVRTLLIVAGACCALTGFFPYDWYEPIHMAFAFTMMLSIAALMVIAPRAIPGLPASFRLASLALLAVPIVSVLLFLFHSFSWTGAELVIALGCFAWLVLFIRTTNAVINEESVRGAS</sequence>
<dbReference type="Proteomes" id="UP000215896">
    <property type="component" value="Unassembled WGS sequence"/>
</dbReference>
<feature type="transmembrane region" description="Helical" evidence="1">
    <location>
        <begin position="268"/>
        <end position="290"/>
    </location>
</feature>
<dbReference type="AlphaFoldDB" id="A0A255FYE3"/>
<evidence type="ECO:0000256" key="1">
    <source>
        <dbReference type="SAM" id="Phobius"/>
    </source>
</evidence>
<keyword evidence="1" id="KW-0812">Transmembrane</keyword>
<comment type="caution">
    <text evidence="2">The sequence shown here is derived from an EMBL/GenBank/DDBJ whole genome shotgun (WGS) entry which is preliminary data.</text>
</comment>
<feature type="transmembrane region" description="Helical" evidence="1">
    <location>
        <begin position="102"/>
        <end position="121"/>
    </location>
</feature>
<evidence type="ECO:0000313" key="2">
    <source>
        <dbReference type="EMBL" id="OYO08710.1"/>
    </source>
</evidence>
<feature type="transmembrane region" description="Helical" evidence="1">
    <location>
        <begin position="23"/>
        <end position="46"/>
    </location>
</feature>
<keyword evidence="1" id="KW-1133">Transmembrane helix</keyword>
<organism evidence="2 3">
    <name type="scientific">Enemella evansiae</name>
    <dbReference type="NCBI Taxonomy" id="2016499"/>
    <lineage>
        <taxon>Bacteria</taxon>
        <taxon>Bacillati</taxon>
        <taxon>Actinomycetota</taxon>
        <taxon>Actinomycetes</taxon>
        <taxon>Propionibacteriales</taxon>
        <taxon>Propionibacteriaceae</taxon>
        <taxon>Enemella</taxon>
    </lineage>
</organism>
<protein>
    <recommendedName>
        <fullName evidence="4">DUF998 domain-containing protein</fullName>
    </recommendedName>
</protein>
<feature type="transmembrane region" description="Helical" evidence="1">
    <location>
        <begin position="172"/>
        <end position="190"/>
    </location>
</feature>
<keyword evidence="3" id="KW-1185">Reference proteome</keyword>
<dbReference type="EMBL" id="NMVO01000018">
    <property type="protein sequence ID" value="OYO08710.1"/>
    <property type="molecule type" value="Genomic_DNA"/>
</dbReference>
<accession>A0A255FYE3</accession>
<feature type="transmembrane region" description="Helical" evidence="1">
    <location>
        <begin position="67"/>
        <end position="96"/>
    </location>
</feature>
<feature type="transmembrane region" description="Helical" evidence="1">
    <location>
        <begin position="296"/>
        <end position="317"/>
    </location>
</feature>
<feature type="transmembrane region" description="Helical" evidence="1">
    <location>
        <begin position="236"/>
        <end position="256"/>
    </location>
</feature>
<name>A0A255FYE3_9ACTN</name>
<reference evidence="2 3" key="1">
    <citation type="submission" date="2017-07" db="EMBL/GenBank/DDBJ databases">
        <title>Draft whole genome sequences of clinical Proprionibacteriaceae strains.</title>
        <authorList>
            <person name="Bernier A.-M."/>
            <person name="Bernard K."/>
            <person name="Domingo M.-C."/>
        </authorList>
    </citation>
    <scope>NUCLEOTIDE SEQUENCE [LARGE SCALE GENOMIC DNA]</scope>
    <source>
        <strain evidence="2 3">NML 030167</strain>
    </source>
</reference>
<evidence type="ECO:0008006" key="4">
    <source>
        <dbReference type="Google" id="ProtNLM"/>
    </source>
</evidence>
<evidence type="ECO:0000313" key="3">
    <source>
        <dbReference type="Proteomes" id="UP000215896"/>
    </source>
</evidence>
<feature type="transmembrane region" description="Helical" evidence="1">
    <location>
        <begin position="210"/>
        <end position="230"/>
    </location>
</feature>
<keyword evidence="1" id="KW-0472">Membrane</keyword>
<proteinExistence type="predicted"/>
<feature type="transmembrane region" description="Helical" evidence="1">
    <location>
        <begin position="133"/>
        <end position="152"/>
    </location>
</feature>
<gene>
    <name evidence="2" type="ORF">CGZ94_19565</name>
</gene>